<organism evidence="3 4">
    <name type="scientific">Alcanivorax quisquiliarum</name>
    <dbReference type="NCBI Taxonomy" id="2933565"/>
    <lineage>
        <taxon>Bacteria</taxon>
        <taxon>Pseudomonadati</taxon>
        <taxon>Pseudomonadota</taxon>
        <taxon>Gammaproteobacteria</taxon>
        <taxon>Oceanospirillales</taxon>
        <taxon>Alcanivoracaceae</taxon>
        <taxon>Alcanivorax</taxon>
    </lineage>
</organism>
<gene>
    <name evidence="3" type="ORF">MU846_03035</name>
</gene>
<dbReference type="PRINTS" id="PR00080">
    <property type="entry name" value="SDRFAMILY"/>
</dbReference>
<evidence type="ECO:0000313" key="4">
    <source>
        <dbReference type="Proteomes" id="UP001165524"/>
    </source>
</evidence>
<dbReference type="PANTHER" id="PTHR24321:SF8">
    <property type="entry name" value="ESTRADIOL 17-BETA-DEHYDROGENASE 8-RELATED"/>
    <property type="match status" value="1"/>
</dbReference>
<keyword evidence="4" id="KW-1185">Reference proteome</keyword>
<comment type="caution">
    <text evidence="3">The sequence shown here is derived from an EMBL/GenBank/DDBJ whole genome shotgun (WGS) entry which is preliminary data.</text>
</comment>
<dbReference type="EC" id="1.1.1.47" evidence="3"/>
<protein>
    <submittedName>
        <fullName evidence="3">Glucose 1-dehydrogenase</fullName>
        <ecNumber evidence="3">1.1.1.47</ecNumber>
    </submittedName>
</protein>
<dbReference type="Pfam" id="PF13561">
    <property type="entry name" value="adh_short_C2"/>
    <property type="match status" value="1"/>
</dbReference>
<dbReference type="PANTHER" id="PTHR24321">
    <property type="entry name" value="DEHYDROGENASES, SHORT CHAIN"/>
    <property type="match status" value="1"/>
</dbReference>
<dbReference type="InterPro" id="IPR002347">
    <property type="entry name" value="SDR_fam"/>
</dbReference>
<dbReference type="PROSITE" id="PS00061">
    <property type="entry name" value="ADH_SHORT"/>
    <property type="match status" value="1"/>
</dbReference>
<dbReference type="RefSeq" id="WP_246948212.1">
    <property type="nucleotide sequence ID" value="NZ_JALKII010000001.1"/>
</dbReference>
<dbReference type="SUPFAM" id="SSF51735">
    <property type="entry name" value="NAD(P)-binding Rossmann-fold domains"/>
    <property type="match status" value="1"/>
</dbReference>
<accession>A0ABT0E4I1</accession>
<sequence length="257" mass="26920">MSHDPLLDFRGQRVLITGAGSGFGALLAQQLAERGATLVLGDIQAAPLEALVETLRERDVAVQAQLCDVASEAQVRALVRQAEQSFGGLDMAVNNAGIAHPFTALEQLDEASFDRQIAVNVKSVLFGMKYQIPLMQQQGGGAILNISSMAGIGGAPKLAAYAAAKHAVVGLTRTAAVEQARRNIRVNALCPYYSHTPMVDDGGLADASTQAMLASGSPMKRLGRPEEIVAVMLMLLSPANTYMTGQTVAVDGGVSAF</sequence>
<evidence type="ECO:0000256" key="1">
    <source>
        <dbReference type="ARBA" id="ARBA00006484"/>
    </source>
</evidence>
<evidence type="ECO:0000256" key="2">
    <source>
        <dbReference type="ARBA" id="ARBA00023002"/>
    </source>
</evidence>
<comment type="similarity">
    <text evidence="1">Belongs to the short-chain dehydrogenases/reductases (SDR) family.</text>
</comment>
<proteinExistence type="inferred from homology"/>
<dbReference type="GO" id="GO:0047936">
    <property type="term" value="F:glucose 1-dehydrogenase [NAD(P)+] activity"/>
    <property type="evidence" value="ECO:0007669"/>
    <property type="project" value="UniProtKB-EC"/>
</dbReference>
<dbReference type="InterPro" id="IPR020904">
    <property type="entry name" value="Sc_DH/Rdtase_CS"/>
</dbReference>
<dbReference type="Proteomes" id="UP001165524">
    <property type="component" value="Unassembled WGS sequence"/>
</dbReference>
<evidence type="ECO:0000313" key="3">
    <source>
        <dbReference type="EMBL" id="MCK0536673.1"/>
    </source>
</evidence>
<reference evidence="3" key="1">
    <citation type="submission" date="2022-04" db="EMBL/GenBank/DDBJ databases">
        <title>Alcanivorax sp. CY1518 draft genome sequence.</title>
        <authorList>
            <person name="Zhao G."/>
            <person name="An M."/>
        </authorList>
    </citation>
    <scope>NUCLEOTIDE SEQUENCE</scope>
    <source>
        <strain evidence="3">CY1518</strain>
    </source>
</reference>
<dbReference type="NCBIfam" id="NF005559">
    <property type="entry name" value="PRK07231.1"/>
    <property type="match status" value="1"/>
</dbReference>
<keyword evidence="2 3" id="KW-0560">Oxidoreductase</keyword>
<dbReference type="InterPro" id="IPR036291">
    <property type="entry name" value="NAD(P)-bd_dom_sf"/>
</dbReference>
<name>A0ABT0E4I1_9GAMM</name>
<dbReference type="Gene3D" id="3.40.50.720">
    <property type="entry name" value="NAD(P)-binding Rossmann-like Domain"/>
    <property type="match status" value="1"/>
</dbReference>
<dbReference type="CDD" id="cd05233">
    <property type="entry name" value="SDR_c"/>
    <property type="match status" value="1"/>
</dbReference>
<dbReference type="EMBL" id="JALKII010000001">
    <property type="protein sequence ID" value="MCK0536673.1"/>
    <property type="molecule type" value="Genomic_DNA"/>
</dbReference>
<dbReference type="PRINTS" id="PR00081">
    <property type="entry name" value="GDHRDH"/>
</dbReference>